<dbReference type="eggNOG" id="ENOG502RPZ3">
    <property type="taxonomic scope" value="Eukaryota"/>
</dbReference>
<dbReference type="GeneID" id="4840036"/>
<evidence type="ECO:0000313" key="3">
    <source>
        <dbReference type="Proteomes" id="UP000002258"/>
    </source>
</evidence>
<proteinExistence type="predicted"/>
<dbReference type="RefSeq" id="XP_001385541.2">
    <property type="nucleotide sequence ID" value="XM_001385504.1"/>
</dbReference>
<evidence type="ECO:0000313" key="2">
    <source>
        <dbReference type="EMBL" id="ABN67512.2"/>
    </source>
</evidence>
<dbReference type="HOGENOM" id="CLU_051711_0_0_1"/>
<protein>
    <submittedName>
        <fullName evidence="2">Uncharacterized protein</fullName>
    </submittedName>
</protein>
<dbReference type="EMBL" id="CP000500">
    <property type="protein sequence ID" value="ABN67512.2"/>
    <property type="molecule type" value="Genomic_DNA"/>
</dbReference>
<keyword evidence="3" id="KW-1185">Reference proteome</keyword>
<dbReference type="AlphaFoldDB" id="A3LXR7"/>
<gene>
    <name evidence="2" type="ORF">PICST_36727</name>
</gene>
<evidence type="ECO:0000256" key="1">
    <source>
        <dbReference type="SAM" id="MobiDB-lite"/>
    </source>
</evidence>
<organism evidence="2 3">
    <name type="scientific">Scheffersomyces stipitis (strain ATCC 58785 / CBS 6054 / NBRC 10063 / NRRL Y-11545)</name>
    <name type="common">Yeast</name>
    <name type="synonym">Pichia stipitis</name>
    <dbReference type="NCBI Taxonomy" id="322104"/>
    <lineage>
        <taxon>Eukaryota</taxon>
        <taxon>Fungi</taxon>
        <taxon>Dikarya</taxon>
        <taxon>Ascomycota</taxon>
        <taxon>Saccharomycotina</taxon>
        <taxon>Pichiomycetes</taxon>
        <taxon>Debaryomycetaceae</taxon>
        <taxon>Scheffersomyces</taxon>
    </lineage>
</organism>
<name>A3LXR7_PICST</name>
<dbReference type="InParanoid" id="A3LXR7"/>
<dbReference type="Proteomes" id="UP000002258">
    <property type="component" value="Chromosome 6"/>
</dbReference>
<sequence>MQTINGLLSSIPFTAKSNDTLTYFLNVYKLNYRALMKLNEQSFKFPIESSKVLKLSISLGNLLKTLHNDEENYLEQSQSQRSFLTNLQNSSSNNVNNNNHHSNNNINTNSHQDYNPFNVASPVSPKHIINSPISAISGGVGTAGGAGSTGPGVQPLYQIKFVSNLLSILKNFDIGTPTNVVNSGSSQHSDLNSVNLKLHEMTSSNSTSTLTSHTTNGTASSSNASPIKLNSKQLLIEKLEINIKLDNLFIYRVLLQLLLQILSTLQGFIAVAAENASHSSGILASPASSGSSNDYAENSSIFSSNSLRSSESRNSAMTIDECIRTVQSIVARVSTGIVEPFIRLLIVELVENNVSRDFNKLVNSL</sequence>
<feature type="region of interest" description="Disordered" evidence="1">
    <location>
        <begin position="202"/>
        <end position="224"/>
    </location>
</feature>
<dbReference type="KEGG" id="pic:PICST_36727"/>
<feature type="region of interest" description="Disordered" evidence="1">
    <location>
        <begin position="88"/>
        <end position="113"/>
    </location>
</feature>
<feature type="compositionally biased region" description="Low complexity" evidence="1">
    <location>
        <begin position="89"/>
        <end position="111"/>
    </location>
</feature>
<dbReference type="OrthoDB" id="4093987at2759"/>
<accession>A3LXR7</accession>
<dbReference type="OMA" id="NSAMTID"/>
<reference evidence="2 3" key="1">
    <citation type="journal article" date="2007" name="Nat. Biotechnol.">
        <title>Genome sequence of the lignocellulose-bioconverting and xylose-fermenting yeast Pichia stipitis.</title>
        <authorList>
            <person name="Jeffries T.W."/>
            <person name="Grigoriev I.V."/>
            <person name="Grimwood J."/>
            <person name="Laplaza J.M."/>
            <person name="Aerts A."/>
            <person name="Salamov A."/>
            <person name="Schmutz J."/>
            <person name="Lindquist E."/>
            <person name="Dehal P."/>
            <person name="Shapiro H."/>
            <person name="Jin Y.S."/>
            <person name="Passoth V."/>
            <person name="Richardson P.M."/>
        </authorList>
    </citation>
    <scope>NUCLEOTIDE SEQUENCE [LARGE SCALE GENOMIC DNA]</scope>
    <source>
        <strain evidence="3">ATCC 58785 / CBS 6054 / NBRC 10063 / NRRL Y-11545</strain>
    </source>
</reference>